<dbReference type="EMBL" id="UINC01120211">
    <property type="protein sequence ID" value="SVC94559.1"/>
    <property type="molecule type" value="Genomic_DNA"/>
</dbReference>
<accession>A0A382RA46</accession>
<keyword evidence="1" id="KW-1133">Transmembrane helix</keyword>
<keyword evidence="1" id="KW-0812">Transmembrane</keyword>
<name>A0A382RA46_9ZZZZ</name>
<organism evidence="2">
    <name type="scientific">marine metagenome</name>
    <dbReference type="NCBI Taxonomy" id="408172"/>
    <lineage>
        <taxon>unclassified sequences</taxon>
        <taxon>metagenomes</taxon>
        <taxon>ecological metagenomes</taxon>
    </lineage>
</organism>
<gene>
    <name evidence="2" type="ORF">METZ01_LOCUS347413</name>
</gene>
<evidence type="ECO:0000313" key="2">
    <source>
        <dbReference type="EMBL" id="SVC94559.1"/>
    </source>
</evidence>
<sequence>ISLLLILNIPSFEQLMTLTTYLVIGLIIVGVVTRAISIFYWKKYNWRFISDMK</sequence>
<proteinExistence type="predicted"/>
<feature type="non-terminal residue" evidence="2">
    <location>
        <position position="1"/>
    </location>
</feature>
<evidence type="ECO:0000256" key="1">
    <source>
        <dbReference type="SAM" id="Phobius"/>
    </source>
</evidence>
<dbReference type="AlphaFoldDB" id="A0A382RA46"/>
<protein>
    <submittedName>
        <fullName evidence="2">Uncharacterized protein</fullName>
    </submittedName>
</protein>
<feature type="transmembrane region" description="Helical" evidence="1">
    <location>
        <begin position="20"/>
        <end position="41"/>
    </location>
</feature>
<keyword evidence="1" id="KW-0472">Membrane</keyword>
<reference evidence="2" key="1">
    <citation type="submission" date="2018-05" db="EMBL/GenBank/DDBJ databases">
        <authorList>
            <person name="Lanie J.A."/>
            <person name="Ng W.-L."/>
            <person name="Kazmierczak K.M."/>
            <person name="Andrzejewski T.M."/>
            <person name="Davidsen T.M."/>
            <person name="Wayne K.J."/>
            <person name="Tettelin H."/>
            <person name="Glass J.I."/>
            <person name="Rusch D."/>
            <person name="Podicherti R."/>
            <person name="Tsui H.-C.T."/>
            <person name="Winkler M.E."/>
        </authorList>
    </citation>
    <scope>NUCLEOTIDE SEQUENCE</scope>
</reference>